<proteinExistence type="inferred from homology"/>
<evidence type="ECO:0000256" key="6">
    <source>
        <dbReference type="ARBA" id="ARBA00022741"/>
    </source>
</evidence>
<dbReference type="SUPFAM" id="SSF52935">
    <property type="entry name" value="PK C-terminal domain-like"/>
    <property type="match status" value="1"/>
</dbReference>
<dbReference type="InterPro" id="IPR015793">
    <property type="entry name" value="Pyrv_Knase_brl"/>
</dbReference>
<dbReference type="Gene3D" id="3.40.1380.20">
    <property type="entry name" value="Pyruvate kinase, C-terminal domain"/>
    <property type="match status" value="1"/>
</dbReference>
<dbReference type="GO" id="GO:0030955">
    <property type="term" value="F:potassium ion binding"/>
    <property type="evidence" value="ECO:0007669"/>
    <property type="project" value="UniProtKB-UniRule"/>
</dbReference>
<evidence type="ECO:0000256" key="5">
    <source>
        <dbReference type="ARBA" id="ARBA00022723"/>
    </source>
</evidence>
<dbReference type="NCBIfam" id="TIGR01064">
    <property type="entry name" value="pyruv_kin"/>
    <property type="match status" value="1"/>
</dbReference>
<dbReference type="Proteomes" id="UP000461162">
    <property type="component" value="Unassembled WGS sequence"/>
</dbReference>
<gene>
    <name evidence="16" type="primary">pyk</name>
    <name evidence="16" type="ORF">GKC30_02490</name>
</gene>
<dbReference type="GO" id="GO:0000287">
    <property type="term" value="F:magnesium ion binding"/>
    <property type="evidence" value="ECO:0007669"/>
    <property type="project" value="UniProtKB-UniRule"/>
</dbReference>
<name>A0A7K1KKA7_9BACT</name>
<evidence type="ECO:0000256" key="1">
    <source>
        <dbReference type="ARBA" id="ARBA00004997"/>
    </source>
</evidence>
<feature type="domain" description="Pyruvate kinase barrel" evidence="14">
    <location>
        <begin position="3"/>
        <end position="326"/>
    </location>
</feature>
<reference evidence="16 17" key="1">
    <citation type="submission" date="2019-11" db="EMBL/GenBank/DDBJ databases">
        <title>Pseudodesulfovibrio alkaliphilus, sp. nov., an alkaliphilic sulfate-reducing bacteria from mud volcano of Taman peninsula, Russia.</title>
        <authorList>
            <person name="Frolova A."/>
            <person name="Merkel A.Y."/>
            <person name="Slobodkin A.I."/>
        </authorList>
    </citation>
    <scope>NUCLEOTIDE SEQUENCE [LARGE SCALE GENOMIC DNA]</scope>
    <source>
        <strain evidence="16 17">F-1</strain>
    </source>
</reference>
<dbReference type="EC" id="2.7.1.40" evidence="3 12"/>
<dbReference type="InterPro" id="IPR015806">
    <property type="entry name" value="Pyrv_Knase_insert_dom_sf"/>
</dbReference>
<comment type="pathway">
    <text evidence="1 13">Carbohydrate degradation; glycolysis; pyruvate from D-glyceraldehyde 3-phosphate: step 5/5.</text>
</comment>
<keyword evidence="11 16" id="KW-0670">Pyruvate</keyword>
<evidence type="ECO:0000256" key="12">
    <source>
        <dbReference type="NCBIfam" id="TIGR01064"/>
    </source>
</evidence>
<dbReference type="PRINTS" id="PR01050">
    <property type="entry name" value="PYRUVTKNASE"/>
</dbReference>
<dbReference type="EMBL" id="WODC01000001">
    <property type="protein sequence ID" value="MUM76498.1"/>
    <property type="molecule type" value="Genomic_DNA"/>
</dbReference>
<keyword evidence="17" id="KW-1185">Reference proteome</keyword>
<sequence length="486" mass="53157">MDRHIKIIATLGPGTGSYEAVKELVESGAKIFRLNFSHGGREFFERMVGIIRRLEDETGLTLTILQDLSGPKIRTCDLGLPVFEVEKGTEVMLGTSDKASKVDGPFICLDIPDLYVGIREGDPVALSDGMIRFTVVKVEEEFLLRLRATNSGMCPPRKGITFPGKTTPLAPLTDKDKADLAIGMELGVDVVAMSFVQKAEDIRGLRQEMVKYNRRLPIVAKLERTAALKNLPEILREADGVMVARGDLGLELDLAELPVAQKRIIKACNEAGKPVIVATQMLLSMVNSPMATRAETTDVANAILDGADCVMLSEETAIGRYPGETVRFMRKIAYETEAFMFESGRAEVDRGGEQDNPSTFLAYAAAMLAGKTGAKAIVCHSTSGGTARILASCRPKQSIYALSRDHIVRHFTNLSWGVIPAAPLDVIDDHQERAEVFVRQCPAFDEGDIVIVTAGQPEKGRSMTQTNVVKLYEKLGRDKNDQEGER</sequence>
<protein>
    <recommendedName>
        <fullName evidence="3 12">Pyruvate kinase</fullName>
        <ecNumber evidence="3 12">2.7.1.40</ecNumber>
    </recommendedName>
</protein>
<dbReference type="RefSeq" id="WP_155932114.1">
    <property type="nucleotide sequence ID" value="NZ_WODC01000001.1"/>
</dbReference>
<comment type="similarity">
    <text evidence="2 13">Belongs to the pyruvate kinase family.</text>
</comment>
<dbReference type="InterPro" id="IPR011037">
    <property type="entry name" value="Pyrv_Knase-like_insert_dom_sf"/>
</dbReference>
<evidence type="ECO:0000256" key="10">
    <source>
        <dbReference type="ARBA" id="ARBA00023152"/>
    </source>
</evidence>
<dbReference type="InterPro" id="IPR040442">
    <property type="entry name" value="Pyrv_kinase-like_dom_sf"/>
</dbReference>
<keyword evidence="10 13" id="KW-0324">Glycolysis</keyword>
<dbReference type="InterPro" id="IPR015795">
    <property type="entry name" value="Pyrv_Knase_C"/>
</dbReference>
<dbReference type="InterPro" id="IPR015813">
    <property type="entry name" value="Pyrv/PenolPyrv_kinase-like_dom"/>
</dbReference>
<feature type="domain" description="Pyruvate kinase C-terminal" evidence="15">
    <location>
        <begin position="362"/>
        <end position="470"/>
    </location>
</feature>
<evidence type="ECO:0000256" key="13">
    <source>
        <dbReference type="RuleBase" id="RU000504"/>
    </source>
</evidence>
<organism evidence="16 17">
    <name type="scientific">Pseudodesulfovibrio alkaliphilus</name>
    <dbReference type="NCBI Taxonomy" id="2661613"/>
    <lineage>
        <taxon>Bacteria</taxon>
        <taxon>Pseudomonadati</taxon>
        <taxon>Thermodesulfobacteriota</taxon>
        <taxon>Desulfovibrionia</taxon>
        <taxon>Desulfovibrionales</taxon>
        <taxon>Desulfovibrionaceae</taxon>
    </lineage>
</organism>
<keyword evidence="9 13" id="KW-0460">Magnesium</keyword>
<keyword evidence="5" id="KW-0479">Metal-binding</keyword>
<dbReference type="Gene3D" id="2.40.33.10">
    <property type="entry name" value="PK beta-barrel domain-like"/>
    <property type="match status" value="1"/>
</dbReference>
<dbReference type="GO" id="GO:0005524">
    <property type="term" value="F:ATP binding"/>
    <property type="evidence" value="ECO:0007669"/>
    <property type="project" value="UniProtKB-KW"/>
</dbReference>
<dbReference type="Pfam" id="PF00224">
    <property type="entry name" value="PK"/>
    <property type="match status" value="1"/>
</dbReference>
<keyword evidence="7 13" id="KW-0418">Kinase</keyword>
<dbReference type="SUPFAM" id="SSF51621">
    <property type="entry name" value="Phosphoenolpyruvate/pyruvate domain"/>
    <property type="match status" value="1"/>
</dbReference>
<evidence type="ECO:0000313" key="16">
    <source>
        <dbReference type="EMBL" id="MUM76498.1"/>
    </source>
</evidence>
<dbReference type="Gene3D" id="3.20.20.60">
    <property type="entry name" value="Phosphoenolpyruvate-binding domains"/>
    <property type="match status" value="1"/>
</dbReference>
<evidence type="ECO:0000259" key="15">
    <source>
        <dbReference type="Pfam" id="PF02887"/>
    </source>
</evidence>
<accession>A0A7K1KKA7</accession>
<evidence type="ECO:0000259" key="14">
    <source>
        <dbReference type="Pfam" id="PF00224"/>
    </source>
</evidence>
<evidence type="ECO:0000256" key="9">
    <source>
        <dbReference type="ARBA" id="ARBA00022842"/>
    </source>
</evidence>
<dbReference type="InterPro" id="IPR036918">
    <property type="entry name" value="Pyrv_Knase_C_sf"/>
</dbReference>
<dbReference type="GO" id="GO:0016301">
    <property type="term" value="F:kinase activity"/>
    <property type="evidence" value="ECO:0007669"/>
    <property type="project" value="UniProtKB-KW"/>
</dbReference>
<dbReference type="AlphaFoldDB" id="A0A7K1KKA7"/>
<dbReference type="InterPro" id="IPR001697">
    <property type="entry name" value="Pyr_Knase"/>
</dbReference>
<dbReference type="PANTHER" id="PTHR11817">
    <property type="entry name" value="PYRUVATE KINASE"/>
    <property type="match status" value="1"/>
</dbReference>
<evidence type="ECO:0000256" key="8">
    <source>
        <dbReference type="ARBA" id="ARBA00022840"/>
    </source>
</evidence>
<dbReference type="SUPFAM" id="SSF50800">
    <property type="entry name" value="PK beta-barrel domain-like"/>
    <property type="match status" value="1"/>
</dbReference>
<evidence type="ECO:0000256" key="2">
    <source>
        <dbReference type="ARBA" id="ARBA00008663"/>
    </source>
</evidence>
<keyword evidence="6" id="KW-0547">Nucleotide-binding</keyword>
<dbReference type="Pfam" id="PF02887">
    <property type="entry name" value="PK_C"/>
    <property type="match status" value="1"/>
</dbReference>
<evidence type="ECO:0000256" key="4">
    <source>
        <dbReference type="ARBA" id="ARBA00022679"/>
    </source>
</evidence>
<evidence type="ECO:0000256" key="7">
    <source>
        <dbReference type="ARBA" id="ARBA00022777"/>
    </source>
</evidence>
<evidence type="ECO:0000256" key="11">
    <source>
        <dbReference type="ARBA" id="ARBA00023317"/>
    </source>
</evidence>
<keyword evidence="4 13" id="KW-0808">Transferase</keyword>
<dbReference type="UniPathway" id="UPA00109">
    <property type="reaction ID" value="UER00188"/>
</dbReference>
<dbReference type="NCBIfam" id="NF004491">
    <property type="entry name" value="PRK05826.1"/>
    <property type="match status" value="1"/>
</dbReference>
<dbReference type="GO" id="GO:0004743">
    <property type="term" value="F:pyruvate kinase activity"/>
    <property type="evidence" value="ECO:0007669"/>
    <property type="project" value="UniProtKB-UniRule"/>
</dbReference>
<comment type="catalytic activity">
    <reaction evidence="13">
        <text>pyruvate + ATP = phosphoenolpyruvate + ADP + H(+)</text>
        <dbReference type="Rhea" id="RHEA:18157"/>
        <dbReference type="ChEBI" id="CHEBI:15361"/>
        <dbReference type="ChEBI" id="CHEBI:15378"/>
        <dbReference type="ChEBI" id="CHEBI:30616"/>
        <dbReference type="ChEBI" id="CHEBI:58702"/>
        <dbReference type="ChEBI" id="CHEBI:456216"/>
        <dbReference type="EC" id="2.7.1.40"/>
    </reaction>
</comment>
<keyword evidence="8" id="KW-0067">ATP-binding</keyword>
<evidence type="ECO:0000313" key="17">
    <source>
        <dbReference type="Proteomes" id="UP000461162"/>
    </source>
</evidence>
<comment type="caution">
    <text evidence="16">The sequence shown here is derived from an EMBL/GenBank/DDBJ whole genome shotgun (WGS) entry which is preliminary data.</text>
</comment>
<evidence type="ECO:0000256" key="3">
    <source>
        <dbReference type="ARBA" id="ARBA00012142"/>
    </source>
</evidence>